<dbReference type="Proteomes" id="UP001249851">
    <property type="component" value="Unassembled WGS sequence"/>
</dbReference>
<name>A0AAD9PXX1_ACRCE</name>
<protein>
    <submittedName>
        <fullName evidence="1">Uncharacterized protein</fullName>
    </submittedName>
</protein>
<accession>A0AAD9PXX1</accession>
<keyword evidence="2" id="KW-1185">Reference proteome</keyword>
<reference evidence="1" key="2">
    <citation type="journal article" date="2023" name="Science">
        <title>Genomic signatures of disease resistance in endangered staghorn corals.</title>
        <authorList>
            <person name="Vollmer S.V."/>
            <person name="Selwyn J.D."/>
            <person name="Despard B.A."/>
            <person name="Roesel C.L."/>
        </authorList>
    </citation>
    <scope>NUCLEOTIDE SEQUENCE</scope>
    <source>
        <strain evidence="1">K2</strain>
    </source>
</reference>
<evidence type="ECO:0000313" key="1">
    <source>
        <dbReference type="EMBL" id="KAK2551108.1"/>
    </source>
</evidence>
<reference evidence="1" key="1">
    <citation type="journal article" date="2023" name="G3 (Bethesda)">
        <title>Whole genome assembly and annotation of the endangered Caribbean coral Acropora cervicornis.</title>
        <authorList>
            <person name="Selwyn J.D."/>
            <person name="Vollmer S.V."/>
        </authorList>
    </citation>
    <scope>NUCLEOTIDE SEQUENCE</scope>
    <source>
        <strain evidence="1">K2</strain>
    </source>
</reference>
<sequence length="85" mass="9812">MSGAKAVRIRKQFQLKQDSFTTLSEMKSTAFLVAFCFLILETQGATKVAPDHFFKMSAAQRWQERRMPKNDVCDETKRNLARVII</sequence>
<organism evidence="1 2">
    <name type="scientific">Acropora cervicornis</name>
    <name type="common">Staghorn coral</name>
    <dbReference type="NCBI Taxonomy" id="6130"/>
    <lineage>
        <taxon>Eukaryota</taxon>
        <taxon>Metazoa</taxon>
        <taxon>Cnidaria</taxon>
        <taxon>Anthozoa</taxon>
        <taxon>Hexacorallia</taxon>
        <taxon>Scleractinia</taxon>
        <taxon>Astrocoeniina</taxon>
        <taxon>Acroporidae</taxon>
        <taxon>Acropora</taxon>
    </lineage>
</organism>
<evidence type="ECO:0000313" key="2">
    <source>
        <dbReference type="Proteomes" id="UP001249851"/>
    </source>
</evidence>
<dbReference type="AlphaFoldDB" id="A0AAD9PXX1"/>
<gene>
    <name evidence="1" type="ORF">P5673_028034</name>
</gene>
<comment type="caution">
    <text evidence="1">The sequence shown here is derived from an EMBL/GenBank/DDBJ whole genome shotgun (WGS) entry which is preliminary data.</text>
</comment>
<proteinExistence type="predicted"/>
<dbReference type="EMBL" id="JARQWQ010000101">
    <property type="protein sequence ID" value="KAK2551108.1"/>
    <property type="molecule type" value="Genomic_DNA"/>
</dbReference>